<dbReference type="RefSeq" id="WP_089677415.1">
    <property type="nucleotide sequence ID" value="NZ_FNIV01000003.1"/>
</dbReference>
<dbReference type="EMBL" id="FNIV01000003">
    <property type="protein sequence ID" value="SDO02950.1"/>
    <property type="molecule type" value="Genomic_DNA"/>
</dbReference>
<feature type="transmembrane region" description="Helical" evidence="1">
    <location>
        <begin position="422"/>
        <end position="443"/>
    </location>
</feature>
<dbReference type="InterPro" id="IPR025060">
    <property type="entry name" value="DUF3999"/>
</dbReference>
<gene>
    <name evidence="2" type="ORF">SAMN04487957_103104</name>
</gene>
<evidence type="ECO:0000313" key="3">
    <source>
        <dbReference type="Proteomes" id="UP000199075"/>
    </source>
</evidence>
<dbReference type="OrthoDB" id="5405606at2"/>
<accession>A0A1H0G7W9</accession>
<keyword evidence="1" id="KW-1133">Transmembrane helix</keyword>
<evidence type="ECO:0000313" key="2">
    <source>
        <dbReference type="EMBL" id="SDO02950.1"/>
    </source>
</evidence>
<keyword evidence="1" id="KW-0812">Transmembrane</keyword>
<evidence type="ECO:0008006" key="4">
    <source>
        <dbReference type="Google" id="ProtNLM"/>
    </source>
</evidence>
<organism evidence="2 3">
    <name type="scientific">Halomonas shengliensis</name>
    <dbReference type="NCBI Taxonomy" id="419597"/>
    <lineage>
        <taxon>Bacteria</taxon>
        <taxon>Pseudomonadati</taxon>
        <taxon>Pseudomonadota</taxon>
        <taxon>Gammaproteobacteria</taxon>
        <taxon>Oceanospirillales</taxon>
        <taxon>Halomonadaceae</taxon>
        <taxon>Halomonas</taxon>
    </lineage>
</organism>
<sequence>MRRLGYLALLAWPTLLGAGTLEEEWRHAWPLEVEAPAAAYRLTLTPEVYRSLHTPALADLQVVDARGRAVPTRVEEEPAPAPSERLQPVAWFPLPPPPSDTSRWELIGETDASGRLRRIESRGSAGDDAARRDRDASGAALVDLSGLDGPVAALSLHWDAEAPVDSLYRVEASDDLEEWRPLLARGRLLEVAHDGQRLVRRRLELGATSARYLRLRPLPGQPPIAFDGVEAVMPASPAARESAWALLDGERLADGEFHYRLAGRPPVSLADVVSDTPYAARWRLESREAPDAPWRTATRPWTGYRLGEPPGELRSLPQALDETRRDRHWRLLTDTTRPGPPPRLRLGYTPERVVFLAEGEAPWRLVAGSAQAVRQPAAVAAVLESLRARHGEAWQPAGACLGARETLAGETALTPPRDWTRWLLWGVLIAGTLLVGGLALRLLRRSDAT</sequence>
<dbReference type="AlphaFoldDB" id="A0A1H0G7W9"/>
<keyword evidence="1" id="KW-0472">Membrane</keyword>
<name>A0A1H0G7W9_9GAMM</name>
<protein>
    <recommendedName>
        <fullName evidence="4">DUF3999 domain-containing protein</fullName>
    </recommendedName>
</protein>
<reference evidence="3" key="1">
    <citation type="submission" date="2016-10" db="EMBL/GenBank/DDBJ databases">
        <authorList>
            <person name="Varghese N."/>
            <person name="Submissions S."/>
        </authorList>
    </citation>
    <scope>NUCLEOTIDE SEQUENCE [LARGE SCALE GENOMIC DNA]</scope>
    <source>
        <strain evidence="3">CGMCC 1.6444</strain>
    </source>
</reference>
<dbReference type="STRING" id="419597.SAMN04487957_103104"/>
<dbReference type="Proteomes" id="UP000199075">
    <property type="component" value="Unassembled WGS sequence"/>
</dbReference>
<dbReference type="Pfam" id="PF13163">
    <property type="entry name" value="DUF3999"/>
    <property type="match status" value="1"/>
</dbReference>
<proteinExistence type="predicted"/>
<evidence type="ECO:0000256" key="1">
    <source>
        <dbReference type="SAM" id="Phobius"/>
    </source>
</evidence>
<keyword evidence="3" id="KW-1185">Reference proteome</keyword>